<reference evidence="1 2" key="1">
    <citation type="journal article" date="2018" name="Proc. R. Soc. B">
        <title>A non-coding region near Follistatin controls head colour polymorphism in the Gouldian finch.</title>
        <authorList>
            <person name="Toomey M.B."/>
            <person name="Marques C.I."/>
            <person name="Andrade P."/>
            <person name="Araujo P.M."/>
            <person name="Sabatino S."/>
            <person name="Gazda M.A."/>
            <person name="Afonso S."/>
            <person name="Lopes R.J."/>
            <person name="Corbo J.C."/>
            <person name="Carneiro M."/>
        </authorList>
    </citation>
    <scope>NUCLEOTIDE SEQUENCE [LARGE SCALE GENOMIC DNA]</scope>
    <source>
        <strain evidence="1">Red01</strain>
        <tissue evidence="1">Muscle</tissue>
    </source>
</reference>
<evidence type="ECO:0000313" key="2">
    <source>
        <dbReference type="Proteomes" id="UP000276834"/>
    </source>
</evidence>
<protein>
    <submittedName>
        <fullName evidence="1">Uncharacterized protein</fullName>
    </submittedName>
</protein>
<proteinExistence type="predicted"/>
<evidence type="ECO:0000313" key="1">
    <source>
        <dbReference type="EMBL" id="RLW05771.1"/>
    </source>
</evidence>
<keyword evidence="2" id="KW-1185">Reference proteome</keyword>
<comment type="caution">
    <text evidence="1">The sequence shown here is derived from an EMBL/GenBank/DDBJ whole genome shotgun (WGS) entry which is preliminary data.</text>
</comment>
<name>A0A3L8SQL7_CHLGU</name>
<dbReference type="Proteomes" id="UP000276834">
    <property type="component" value="Unassembled WGS sequence"/>
</dbReference>
<accession>A0A3L8SQL7</accession>
<dbReference type="AlphaFoldDB" id="A0A3L8SQL7"/>
<organism evidence="1 2">
    <name type="scientific">Chloebia gouldiae</name>
    <name type="common">Gouldian finch</name>
    <name type="synonym">Erythrura gouldiae</name>
    <dbReference type="NCBI Taxonomy" id="44316"/>
    <lineage>
        <taxon>Eukaryota</taxon>
        <taxon>Metazoa</taxon>
        <taxon>Chordata</taxon>
        <taxon>Craniata</taxon>
        <taxon>Vertebrata</taxon>
        <taxon>Euteleostomi</taxon>
        <taxon>Archelosauria</taxon>
        <taxon>Archosauria</taxon>
        <taxon>Dinosauria</taxon>
        <taxon>Saurischia</taxon>
        <taxon>Theropoda</taxon>
        <taxon>Coelurosauria</taxon>
        <taxon>Aves</taxon>
        <taxon>Neognathae</taxon>
        <taxon>Neoaves</taxon>
        <taxon>Telluraves</taxon>
        <taxon>Australaves</taxon>
        <taxon>Passeriformes</taxon>
        <taxon>Passeroidea</taxon>
        <taxon>Passeridae</taxon>
        <taxon>Chloebia</taxon>
    </lineage>
</organism>
<feature type="non-terminal residue" evidence="1">
    <location>
        <position position="66"/>
    </location>
</feature>
<gene>
    <name evidence="1" type="ORF">DV515_00004793</name>
</gene>
<sequence length="66" mass="6921">MGGVVLEGLCTGRENTEIKLHCCEPKASSVAVLTPFKHSSVPWCITDVAECASESSLKGAKVSLKS</sequence>
<dbReference type="EMBL" id="QUSF01000010">
    <property type="protein sequence ID" value="RLW05771.1"/>
    <property type="molecule type" value="Genomic_DNA"/>
</dbReference>